<protein>
    <submittedName>
        <fullName evidence="4">Uncharacterized protein</fullName>
    </submittedName>
</protein>
<evidence type="ECO:0000259" key="2">
    <source>
        <dbReference type="Pfam" id="PF00144"/>
    </source>
</evidence>
<dbReference type="InterPro" id="IPR051478">
    <property type="entry name" value="Beta-lactamase-like_AB/R"/>
</dbReference>
<dbReference type="PANTHER" id="PTHR22935:SF97">
    <property type="entry name" value="BETA-LACTAMASE-RELATED DOMAIN-CONTAINING PROTEIN"/>
    <property type="match status" value="1"/>
</dbReference>
<organism evidence="4 5">
    <name type="scientific">Neonectria ditissima</name>
    <dbReference type="NCBI Taxonomy" id="78410"/>
    <lineage>
        <taxon>Eukaryota</taxon>
        <taxon>Fungi</taxon>
        <taxon>Dikarya</taxon>
        <taxon>Ascomycota</taxon>
        <taxon>Pezizomycotina</taxon>
        <taxon>Sordariomycetes</taxon>
        <taxon>Hypocreomycetidae</taxon>
        <taxon>Hypocreales</taxon>
        <taxon>Nectriaceae</taxon>
        <taxon>Neonectria</taxon>
    </lineage>
</organism>
<dbReference type="Gene3D" id="3.40.710.10">
    <property type="entry name" value="DD-peptidase/beta-lactamase superfamily"/>
    <property type="match status" value="1"/>
</dbReference>
<comment type="caution">
    <text evidence="4">The sequence shown here is derived from an EMBL/GenBank/DDBJ whole genome shotgun (WGS) entry which is preliminary data.</text>
</comment>
<evidence type="ECO:0000313" key="5">
    <source>
        <dbReference type="Proteomes" id="UP000050424"/>
    </source>
</evidence>
<name>A0A0P7BDG4_9HYPO</name>
<evidence type="ECO:0000256" key="1">
    <source>
        <dbReference type="SAM" id="SignalP"/>
    </source>
</evidence>
<dbReference type="InterPro" id="IPR058664">
    <property type="entry name" value="ARB_00930-like_C"/>
</dbReference>
<dbReference type="Pfam" id="PF26335">
    <property type="entry name" value="ARB_00930_C"/>
    <property type="match status" value="1"/>
</dbReference>
<dbReference type="AlphaFoldDB" id="A0A0P7BDG4"/>
<keyword evidence="1" id="KW-0732">Signal</keyword>
<dbReference type="OrthoDB" id="6220758at2759"/>
<dbReference type="SUPFAM" id="SSF56601">
    <property type="entry name" value="beta-lactamase/transpeptidase-like"/>
    <property type="match status" value="1"/>
</dbReference>
<dbReference type="Proteomes" id="UP000050424">
    <property type="component" value="Unassembled WGS sequence"/>
</dbReference>
<feature type="domain" description="Beta-lactamase-like ARB-00930-like C-terminal" evidence="3">
    <location>
        <begin position="414"/>
        <end position="567"/>
    </location>
</feature>
<dbReference type="InterPro" id="IPR001466">
    <property type="entry name" value="Beta-lactam-related"/>
</dbReference>
<dbReference type="STRING" id="78410.A0A0P7BDG4"/>
<feature type="chain" id="PRO_5006135696" evidence="1">
    <location>
        <begin position="21"/>
        <end position="568"/>
    </location>
</feature>
<evidence type="ECO:0000259" key="3">
    <source>
        <dbReference type="Pfam" id="PF26335"/>
    </source>
</evidence>
<reference evidence="4 5" key="1">
    <citation type="submission" date="2015-09" db="EMBL/GenBank/DDBJ databases">
        <title>Draft genome of a European isolate of the apple canker pathogen Neonectria ditissima.</title>
        <authorList>
            <person name="Gomez-Cortecero A."/>
            <person name="Harrison R.J."/>
            <person name="Armitage A.D."/>
        </authorList>
    </citation>
    <scope>NUCLEOTIDE SEQUENCE [LARGE SCALE GENOMIC DNA]</scope>
    <source>
        <strain evidence="4 5">R09/05</strain>
    </source>
</reference>
<dbReference type="Pfam" id="PF00144">
    <property type="entry name" value="Beta-lactamase"/>
    <property type="match status" value="1"/>
</dbReference>
<keyword evidence="5" id="KW-1185">Reference proteome</keyword>
<evidence type="ECO:0000313" key="4">
    <source>
        <dbReference type="EMBL" id="KPM38489.1"/>
    </source>
</evidence>
<dbReference type="EMBL" id="LKCW01000133">
    <property type="protein sequence ID" value="KPM38489.1"/>
    <property type="molecule type" value="Genomic_DNA"/>
</dbReference>
<accession>A0A0P7BDG4</accession>
<dbReference type="InterPro" id="IPR012338">
    <property type="entry name" value="Beta-lactam/transpept-like"/>
</dbReference>
<dbReference type="PANTHER" id="PTHR22935">
    <property type="entry name" value="PENICILLIN-BINDING PROTEIN"/>
    <property type="match status" value="1"/>
</dbReference>
<proteinExistence type="predicted"/>
<gene>
    <name evidence="4" type="ORF">AK830_g8111</name>
</gene>
<sequence length="568" mass="60352">MFSQKTLIAPLLSLVASSAGSIIMSDAVPLLGPSFGSNFNISDSKAISDAKAAFPGLIENLFSTHVLNSTDTVFAIDVFSASTNESIYSYYHVGEGQNETLTSGELNDETIGRLGSVSKLFTVYAILAKAGIEIFSHPVIRYLPELAGNSLDDALQKIHWEDITVGALASHQAGTGGGTDLIVEYAEKLDELTVQVLLKFMRDNKHPVVSPFRVPAYSDSGFAVLGVILERLTGLAYEDAMEDALFSPLGLDSMTIRTPSGPDVNAINRIPIDNTSAWTIVVERFAPSGGLYANSADLRAAGLSILNSELLSPATTREWMKPHSGTGSLVELVGAPWEITRLAIPATPGSNRTRVSDLYTKPGGNGDYTCIFALSPDHGIGYSILVAGSTASSARWPLRDLVGETFIPAAEYAAAENAEHNFAGVFVDETAEGTNLTLTVDEGLPGLGLESFFIEGVDSRYALLGASEPLPLSTRLYSTGVTSPSGSLATLYSSKGTIRMSYRVVAMALPLADRAEVEGGKGGLFDNSFAWVNLGFFGAIDEFVFEIVDGRLVSVASSLTETTLKRVE</sequence>
<feature type="domain" description="Beta-lactamase-related" evidence="2">
    <location>
        <begin position="105"/>
        <end position="390"/>
    </location>
</feature>
<feature type="signal peptide" evidence="1">
    <location>
        <begin position="1"/>
        <end position="20"/>
    </location>
</feature>